<dbReference type="AlphaFoldDB" id="A0AA47NQ29"/>
<keyword evidence="2" id="KW-0436">Ligase</keyword>
<evidence type="ECO:0000313" key="3">
    <source>
        <dbReference type="Proteomes" id="UP001174136"/>
    </source>
</evidence>
<gene>
    <name evidence="2" type="primary">Pars2_0</name>
    <name evidence="2" type="ORF">N1851_031230</name>
</gene>
<dbReference type="GO" id="GO:0006433">
    <property type="term" value="P:prolyl-tRNA aminoacylation"/>
    <property type="evidence" value="ECO:0007669"/>
    <property type="project" value="TreeGrafter"/>
</dbReference>
<reference evidence="2" key="1">
    <citation type="journal article" date="2023" name="Front. Mar. Sci.">
        <title>A new Merluccius polli reference genome to investigate the effects of global change in West African waters.</title>
        <authorList>
            <person name="Mateo J.L."/>
            <person name="Blanco-Fernandez C."/>
            <person name="Garcia-Vazquez E."/>
            <person name="Machado-Schiaffino G."/>
        </authorList>
    </citation>
    <scope>NUCLEOTIDE SEQUENCE</scope>
    <source>
        <strain evidence="2">C29</strain>
        <tissue evidence="2">Fin</tissue>
    </source>
</reference>
<evidence type="ECO:0000256" key="1">
    <source>
        <dbReference type="SAM" id="MobiDB-lite"/>
    </source>
</evidence>
<comment type="caution">
    <text evidence="2">The sequence shown here is derived from an EMBL/GenBank/DDBJ whole genome shotgun (WGS) entry which is preliminary data.</text>
</comment>
<keyword evidence="3" id="KW-1185">Reference proteome</keyword>
<evidence type="ECO:0000313" key="2">
    <source>
        <dbReference type="EMBL" id="KAK0133265.1"/>
    </source>
</evidence>
<dbReference type="InterPro" id="IPR050062">
    <property type="entry name" value="Pro-tRNA_synthetase"/>
</dbReference>
<name>A0AA47NQ29_MERPO</name>
<protein>
    <submittedName>
        <fullName evidence="2">Proline--tRNA ligase, mitochondrial</fullName>
    </submittedName>
</protein>
<dbReference type="GO" id="GO:0005739">
    <property type="term" value="C:mitochondrion"/>
    <property type="evidence" value="ECO:0007669"/>
    <property type="project" value="TreeGrafter"/>
</dbReference>
<dbReference type="EMBL" id="JAOPHQ010006000">
    <property type="protein sequence ID" value="KAK0133265.1"/>
    <property type="molecule type" value="Genomic_DNA"/>
</dbReference>
<dbReference type="SUPFAM" id="SSF55681">
    <property type="entry name" value="Class II aaRS and biotin synthetases"/>
    <property type="match status" value="1"/>
</dbReference>
<dbReference type="Gene3D" id="3.30.930.10">
    <property type="entry name" value="Bira Bifunctional Protein, Domain 2"/>
    <property type="match status" value="1"/>
</dbReference>
<dbReference type="PANTHER" id="PTHR42753">
    <property type="entry name" value="MITOCHONDRIAL RIBOSOME PROTEIN L39/PROLYL-TRNA LIGASE FAMILY MEMBER"/>
    <property type="match status" value="1"/>
</dbReference>
<accession>A0AA47NQ29</accession>
<sequence length="322" mass="34970">MAVLEAEQLLPIRSQRSAGPPQLSRASAGHVQLLTANGLHLLINQTAPFGLRLEVVVASRAGRVDEARLLHQPLTPAGWRAGTSGTPSVRTGCVLRRAGGVVCAASMAVRTVSTDEGEGSGRSGRVSARPAAVRAAWGMQRQHLHPPCSPYCSGAGKTRPLRPASPHPRRRHGTDGHDAAQTTPPAGAARTPSVPMVSRMYQPANLREGGQESELTCRSQRLMQQAGLTTRPAGMLLPAGHRARHGEVEAGHAQPMLGELWRTSERWDLMGKELFRSKTPWGRLCLGPTHEETVTLVTRKFRDEPKPRFGLLRGREFYMKDM</sequence>
<dbReference type="InterPro" id="IPR045864">
    <property type="entry name" value="aa-tRNA-synth_II/BPL/LPL"/>
</dbReference>
<dbReference type="PANTHER" id="PTHR42753:SF10">
    <property type="entry name" value="PROLINE--TRNA LIGASE, MITOCHONDRIAL-RELATED"/>
    <property type="match status" value="1"/>
</dbReference>
<proteinExistence type="predicted"/>
<dbReference type="Proteomes" id="UP001174136">
    <property type="component" value="Unassembled WGS sequence"/>
</dbReference>
<dbReference type="GO" id="GO:0004827">
    <property type="term" value="F:proline-tRNA ligase activity"/>
    <property type="evidence" value="ECO:0007669"/>
    <property type="project" value="TreeGrafter"/>
</dbReference>
<feature type="region of interest" description="Disordered" evidence="1">
    <location>
        <begin position="148"/>
        <end position="194"/>
    </location>
</feature>
<organism evidence="2 3">
    <name type="scientific">Merluccius polli</name>
    <name type="common">Benguela hake</name>
    <name type="synonym">Merluccius cadenati</name>
    <dbReference type="NCBI Taxonomy" id="89951"/>
    <lineage>
        <taxon>Eukaryota</taxon>
        <taxon>Metazoa</taxon>
        <taxon>Chordata</taxon>
        <taxon>Craniata</taxon>
        <taxon>Vertebrata</taxon>
        <taxon>Euteleostomi</taxon>
        <taxon>Actinopterygii</taxon>
        <taxon>Neopterygii</taxon>
        <taxon>Teleostei</taxon>
        <taxon>Neoteleostei</taxon>
        <taxon>Acanthomorphata</taxon>
        <taxon>Zeiogadaria</taxon>
        <taxon>Gadariae</taxon>
        <taxon>Gadiformes</taxon>
        <taxon>Gadoidei</taxon>
        <taxon>Merlucciidae</taxon>
        <taxon>Merluccius</taxon>
    </lineage>
</organism>